<gene>
    <name evidence="2" type="ORF">SEMRO_123_G059770.1</name>
</gene>
<feature type="transmembrane region" description="Helical" evidence="1">
    <location>
        <begin position="118"/>
        <end position="138"/>
    </location>
</feature>
<proteinExistence type="predicted"/>
<keyword evidence="1" id="KW-0812">Transmembrane</keyword>
<reference evidence="2" key="1">
    <citation type="submission" date="2020-06" db="EMBL/GenBank/DDBJ databases">
        <authorList>
            <consortium name="Plant Systems Biology data submission"/>
        </authorList>
    </citation>
    <scope>NUCLEOTIDE SEQUENCE</scope>
    <source>
        <strain evidence="2">D6</strain>
    </source>
</reference>
<keyword evidence="3" id="KW-1185">Reference proteome</keyword>
<evidence type="ECO:0008006" key="4">
    <source>
        <dbReference type="Google" id="ProtNLM"/>
    </source>
</evidence>
<sequence length="149" mass="15962">MAPPPASEEDPPQVDAPEIVAIGKLEEASCNDVEAQAEMHEVVEPTKTSESSFDTMKDFSLESLPNNLNNCSLTTKKNGVVVIGNLDDSIWSRMAQASVEGRNQDKCGRCFTRTDSTMVIATCLGVMGLIGAIVFLALTGRLEASNPDE</sequence>
<protein>
    <recommendedName>
        <fullName evidence="4">Transmembrane protein</fullName>
    </recommendedName>
</protein>
<evidence type="ECO:0000313" key="2">
    <source>
        <dbReference type="EMBL" id="CAB9501983.1"/>
    </source>
</evidence>
<dbReference type="AlphaFoldDB" id="A0A9N8H4U5"/>
<name>A0A9N8H4U5_9STRA</name>
<dbReference type="EMBL" id="CAICTM010000122">
    <property type="protein sequence ID" value="CAB9501983.1"/>
    <property type="molecule type" value="Genomic_DNA"/>
</dbReference>
<organism evidence="2 3">
    <name type="scientific">Seminavis robusta</name>
    <dbReference type="NCBI Taxonomy" id="568900"/>
    <lineage>
        <taxon>Eukaryota</taxon>
        <taxon>Sar</taxon>
        <taxon>Stramenopiles</taxon>
        <taxon>Ochrophyta</taxon>
        <taxon>Bacillariophyta</taxon>
        <taxon>Bacillariophyceae</taxon>
        <taxon>Bacillariophycidae</taxon>
        <taxon>Naviculales</taxon>
        <taxon>Naviculaceae</taxon>
        <taxon>Seminavis</taxon>
    </lineage>
</organism>
<comment type="caution">
    <text evidence="2">The sequence shown here is derived from an EMBL/GenBank/DDBJ whole genome shotgun (WGS) entry which is preliminary data.</text>
</comment>
<keyword evidence="1" id="KW-1133">Transmembrane helix</keyword>
<dbReference type="Proteomes" id="UP001153069">
    <property type="component" value="Unassembled WGS sequence"/>
</dbReference>
<accession>A0A9N8H4U5</accession>
<evidence type="ECO:0000256" key="1">
    <source>
        <dbReference type="SAM" id="Phobius"/>
    </source>
</evidence>
<evidence type="ECO:0000313" key="3">
    <source>
        <dbReference type="Proteomes" id="UP001153069"/>
    </source>
</evidence>
<keyword evidence="1" id="KW-0472">Membrane</keyword>